<name>A0A951ULY6_9CYAN</name>
<evidence type="ECO:0000256" key="1">
    <source>
        <dbReference type="SAM" id="SignalP"/>
    </source>
</evidence>
<feature type="chain" id="PRO_5036726576" evidence="1">
    <location>
        <begin position="18"/>
        <end position="173"/>
    </location>
</feature>
<sequence>MKRYLYGHLIMMLTSLAACTSLPAPQPPDAAPLKVVTLDNTVKIVAGQTVYVPIYSHIYTVERSRTWDLTATLSVRNTELAHPIIVTSVNYYDTQGKLIRKYLEQPIELGSLSSTDFIVNQDDVSGGAGAAFIVEWVAQQKVSAPVIEAIMINTVGNQGISFVTSSRVLKSIN</sequence>
<organism evidence="2 3">
    <name type="scientific">Drouetiella hepatica Uher 2000/2452</name>
    <dbReference type="NCBI Taxonomy" id="904376"/>
    <lineage>
        <taxon>Bacteria</taxon>
        <taxon>Bacillati</taxon>
        <taxon>Cyanobacteriota</taxon>
        <taxon>Cyanophyceae</taxon>
        <taxon>Oculatellales</taxon>
        <taxon>Oculatellaceae</taxon>
        <taxon>Drouetiella</taxon>
    </lineage>
</organism>
<feature type="signal peptide" evidence="1">
    <location>
        <begin position="1"/>
        <end position="17"/>
    </location>
</feature>
<accession>A0A951ULY6</accession>
<protein>
    <submittedName>
        <fullName evidence="2">DUF3124 domain-containing protein</fullName>
    </submittedName>
</protein>
<evidence type="ECO:0000313" key="2">
    <source>
        <dbReference type="EMBL" id="MBW4657368.1"/>
    </source>
</evidence>
<dbReference type="Proteomes" id="UP000757435">
    <property type="component" value="Unassembled WGS sequence"/>
</dbReference>
<dbReference type="Pfam" id="PF11322">
    <property type="entry name" value="DUF3124"/>
    <property type="match status" value="1"/>
</dbReference>
<reference evidence="2" key="2">
    <citation type="journal article" date="2022" name="Microbiol. Resour. Announc.">
        <title>Metagenome Sequencing to Explore Phylogenomics of Terrestrial Cyanobacteria.</title>
        <authorList>
            <person name="Ward R.D."/>
            <person name="Stajich J.E."/>
            <person name="Johansen J.R."/>
            <person name="Huntemann M."/>
            <person name="Clum A."/>
            <person name="Foster B."/>
            <person name="Foster B."/>
            <person name="Roux S."/>
            <person name="Palaniappan K."/>
            <person name="Varghese N."/>
            <person name="Mukherjee S."/>
            <person name="Reddy T.B.K."/>
            <person name="Daum C."/>
            <person name="Copeland A."/>
            <person name="Chen I.A."/>
            <person name="Ivanova N.N."/>
            <person name="Kyrpides N.C."/>
            <person name="Shapiro N."/>
            <person name="Eloe-Fadrosh E.A."/>
            <person name="Pietrasiak N."/>
        </authorList>
    </citation>
    <scope>NUCLEOTIDE SEQUENCE</scope>
    <source>
        <strain evidence="2">UHER 2000/2452</strain>
    </source>
</reference>
<keyword evidence="1" id="KW-0732">Signal</keyword>
<gene>
    <name evidence="2" type="ORF">KME15_01740</name>
</gene>
<evidence type="ECO:0000313" key="3">
    <source>
        <dbReference type="Proteomes" id="UP000757435"/>
    </source>
</evidence>
<proteinExistence type="predicted"/>
<reference evidence="2" key="1">
    <citation type="submission" date="2021-05" db="EMBL/GenBank/DDBJ databases">
        <authorList>
            <person name="Pietrasiak N."/>
            <person name="Ward R."/>
            <person name="Stajich J.E."/>
            <person name="Kurbessoian T."/>
        </authorList>
    </citation>
    <scope>NUCLEOTIDE SEQUENCE</scope>
    <source>
        <strain evidence="2">UHER 2000/2452</strain>
    </source>
</reference>
<dbReference type="AlphaFoldDB" id="A0A951ULY6"/>
<dbReference type="InterPro" id="IPR021471">
    <property type="entry name" value="DUF3124"/>
</dbReference>
<dbReference type="PROSITE" id="PS51257">
    <property type="entry name" value="PROKAR_LIPOPROTEIN"/>
    <property type="match status" value="1"/>
</dbReference>
<dbReference type="EMBL" id="JAHHHD010000001">
    <property type="protein sequence ID" value="MBW4657368.1"/>
    <property type="molecule type" value="Genomic_DNA"/>
</dbReference>
<comment type="caution">
    <text evidence="2">The sequence shown here is derived from an EMBL/GenBank/DDBJ whole genome shotgun (WGS) entry which is preliminary data.</text>
</comment>